<feature type="compositionally biased region" description="Polar residues" evidence="2">
    <location>
        <begin position="274"/>
        <end position="288"/>
    </location>
</feature>
<feature type="region of interest" description="Disordered" evidence="2">
    <location>
        <begin position="533"/>
        <end position="608"/>
    </location>
</feature>
<evidence type="ECO:0000313" key="5">
    <source>
        <dbReference type="Proteomes" id="UP000095149"/>
    </source>
</evidence>
<organism evidence="4 5">
    <name type="scientific">Cryptococcus amylolentus CBS 6273</name>
    <dbReference type="NCBI Taxonomy" id="1296118"/>
    <lineage>
        <taxon>Eukaryota</taxon>
        <taxon>Fungi</taxon>
        <taxon>Dikarya</taxon>
        <taxon>Basidiomycota</taxon>
        <taxon>Agaricomycotina</taxon>
        <taxon>Tremellomycetes</taxon>
        <taxon>Tremellales</taxon>
        <taxon>Cryptococcaceae</taxon>
        <taxon>Cryptococcus</taxon>
    </lineage>
</organism>
<feature type="compositionally biased region" description="Polar residues" evidence="2">
    <location>
        <begin position="1220"/>
        <end position="1231"/>
    </location>
</feature>
<feature type="region of interest" description="Disordered" evidence="2">
    <location>
        <begin position="941"/>
        <end position="1036"/>
    </location>
</feature>
<feature type="region of interest" description="Disordered" evidence="2">
    <location>
        <begin position="799"/>
        <end position="849"/>
    </location>
</feature>
<feature type="compositionally biased region" description="Basic and acidic residues" evidence="2">
    <location>
        <begin position="227"/>
        <end position="247"/>
    </location>
</feature>
<feature type="compositionally biased region" description="Basic and acidic residues" evidence="2">
    <location>
        <begin position="573"/>
        <end position="608"/>
    </location>
</feature>
<feature type="transmembrane region" description="Helical" evidence="3">
    <location>
        <begin position="1447"/>
        <end position="1466"/>
    </location>
</feature>
<feature type="region of interest" description="Disordered" evidence="2">
    <location>
        <begin position="1"/>
        <end position="128"/>
    </location>
</feature>
<feature type="region of interest" description="Disordered" evidence="2">
    <location>
        <begin position="867"/>
        <end position="914"/>
    </location>
</feature>
<accession>A0A1E3K1U4</accession>
<evidence type="ECO:0000313" key="4">
    <source>
        <dbReference type="EMBL" id="ODO06971.1"/>
    </source>
</evidence>
<feature type="region of interest" description="Disordered" evidence="2">
    <location>
        <begin position="140"/>
        <end position="348"/>
    </location>
</feature>
<evidence type="ECO:0000256" key="1">
    <source>
        <dbReference type="SAM" id="Coils"/>
    </source>
</evidence>
<feature type="compositionally biased region" description="Low complexity" evidence="2">
    <location>
        <begin position="54"/>
        <end position="79"/>
    </location>
</feature>
<protein>
    <submittedName>
        <fullName evidence="4">Uncharacterized protein</fullName>
    </submittedName>
</protein>
<feature type="compositionally biased region" description="Polar residues" evidence="2">
    <location>
        <begin position="981"/>
        <end position="999"/>
    </location>
</feature>
<dbReference type="OrthoDB" id="2596830at2759"/>
<feature type="coiled-coil region" evidence="1">
    <location>
        <begin position="1295"/>
        <end position="1343"/>
    </location>
</feature>
<gene>
    <name evidence="4" type="ORF">I350_04334</name>
</gene>
<reference evidence="4 5" key="1">
    <citation type="submission" date="2016-06" db="EMBL/GenBank/DDBJ databases">
        <title>Evolution of pathogenesis and genome organization in the Tremellales.</title>
        <authorList>
            <person name="Cuomo C."/>
            <person name="Litvintseva A."/>
            <person name="Heitman J."/>
            <person name="Chen Y."/>
            <person name="Sun S."/>
            <person name="Springer D."/>
            <person name="Dromer F."/>
            <person name="Young S."/>
            <person name="Zeng Q."/>
            <person name="Chapman S."/>
            <person name="Gujja S."/>
            <person name="Saif S."/>
            <person name="Birren B."/>
        </authorList>
    </citation>
    <scope>NUCLEOTIDE SEQUENCE [LARGE SCALE GENOMIC DNA]</scope>
    <source>
        <strain evidence="4 5">CBS 6273</strain>
    </source>
</reference>
<keyword evidence="3" id="KW-1133">Transmembrane helix</keyword>
<feature type="region of interest" description="Disordered" evidence="2">
    <location>
        <begin position="1177"/>
        <end position="1257"/>
    </location>
</feature>
<proteinExistence type="predicted"/>
<dbReference type="EMBL" id="MEKH01000006">
    <property type="protein sequence ID" value="ODO06971.1"/>
    <property type="molecule type" value="Genomic_DNA"/>
</dbReference>
<feature type="compositionally biased region" description="Basic and acidic residues" evidence="2">
    <location>
        <begin position="943"/>
        <end position="962"/>
    </location>
</feature>
<feature type="compositionally biased region" description="Polar residues" evidence="2">
    <location>
        <begin position="1201"/>
        <end position="1213"/>
    </location>
</feature>
<keyword evidence="1" id="KW-0175">Coiled coil</keyword>
<feature type="region of interest" description="Disordered" evidence="2">
    <location>
        <begin position="458"/>
        <end position="496"/>
    </location>
</feature>
<feature type="transmembrane region" description="Helical" evidence="3">
    <location>
        <begin position="1388"/>
        <end position="1414"/>
    </location>
</feature>
<feature type="compositionally biased region" description="Low complexity" evidence="2">
    <location>
        <begin position="117"/>
        <end position="128"/>
    </location>
</feature>
<feature type="compositionally biased region" description="Basic and acidic residues" evidence="2">
    <location>
        <begin position="305"/>
        <end position="314"/>
    </location>
</feature>
<comment type="caution">
    <text evidence="4">The sequence shown here is derived from an EMBL/GenBank/DDBJ whole genome shotgun (WGS) entry which is preliminary data.</text>
</comment>
<feature type="compositionally biased region" description="Basic and acidic residues" evidence="2">
    <location>
        <begin position="702"/>
        <end position="719"/>
    </location>
</feature>
<feature type="compositionally biased region" description="Polar residues" evidence="2">
    <location>
        <begin position="95"/>
        <end position="106"/>
    </location>
</feature>
<feature type="region of interest" description="Disordered" evidence="2">
    <location>
        <begin position="702"/>
        <end position="761"/>
    </location>
</feature>
<feature type="compositionally biased region" description="Basic and acidic residues" evidence="2">
    <location>
        <begin position="811"/>
        <end position="820"/>
    </location>
</feature>
<name>A0A1E3K1U4_9TREE</name>
<feature type="compositionally biased region" description="Pro residues" evidence="2">
    <location>
        <begin position="80"/>
        <end position="91"/>
    </location>
</feature>
<keyword evidence="3" id="KW-0812">Transmembrane</keyword>
<feature type="compositionally biased region" description="Basic and acidic residues" evidence="2">
    <location>
        <begin position="1180"/>
        <end position="1192"/>
    </location>
</feature>
<evidence type="ECO:0000256" key="3">
    <source>
        <dbReference type="SAM" id="Phobius"/>
    </source>
</evidence>
<feature type="compositionally biased region" description="Low complexity" evidence="2">
    <location>
        <begin position="734"/>
        <end position="744"/>
    </location>
</feature>
<evidence type="ECO:0000256" key="2">
    <source>
        <dbReference type="SAM" id="MobiDB-lite"/>
    </source>
</evidence>
<sequence>MSPRPESPSRPSSVRFNNGLEKRPSMGSLKSGSGLAISGLPNNAAPRPYQPVQPSSLHTSVVSSPSPTRTPTHLFIPHPALKPFPKAPASPPSLHSFNSGSTTTSEVAHHRVRRPSLQRVSSSQSRRVWSEVLPKHETFKLAHGQKASKVTGGFETSSEESSSEDGRGGNGTANGAGILNGHTGNGTSSQTDSNWVPEPRRRSKSLVVPSGRGAADLLPPTSVPPKRYFDQRPKRKTSRDMLRERSSSRASRNGGGSPSLNSHFSAGRSEGVAESSNGRANSFRSTNGGIYGPHRQMSSSSRTNGVERVRHEGGRTSSPDGSSRGDGKDMGQDVLEDGFSPKSKHESRSDLFAESLGLGGSHAKDLALNTDQIHSLFGDTDLATAIRIMNSGQLASPRPSLANAIKNPTITHKAATEEYPHASPFLVSAPPPLIQDHGINGRDRSVSIASTIATTPHMRSTWSPHQVAFDPSDVSRRRSNSRSSVAEPMGGHTPFTHHVQAMPQMEEEPSDNENGLTLPQQGPSELEAVTPALSDEGSMGQKGKDKKKSKKGLGSFFSVGRRRSGEAATPAPVERKLSESHHVNLHRSDTQRAAEHARDKEAKERETEMRRIELEKRQEEIMQGKFLVIYIASHSDAIAERRYRALTQVAAHPNSERLAYKAGAHLRAYYHHVYDCVDNPPRLNFTKMLRWLSETDKQNAARSQYHESLQREQHEDEGTVVRGSVHSSKVNLAGSVGSSRSPSHSSKRKSNEVSPHKKTKPRRWNYTVEDIRVFRESGGVVNYFVPPRQMRPSVDILPEEGLPSFSKGHGFGRDSSKDYDFGPQSPQSQDRHGDENSSMAESSKKGYSQEMRFKSATASYQSLAEVDESLEPESLKHISRSTSMDTGGDRSLSGRRDGRISHRSHQSLSAVGNNSLTHALKQPFEKLSNAARKQRTMPYLHMSSDRDSHQPDDFERSTDHPDIGMPQVPVSQRAAGHTSRDSFGSAGNKSSWGQSQKGTPSRGRETGSSLFRRHGPVSQDSLDEEEGGKRRLFIKGHHRRGVLDEVRKRQERGGGESVEARNEALKEAEMVYAKEQQFKALQLQAEEEEKVRMTRDEEAALLKIMDLENEIYEERKVLLRQAKDRLNTANHDIDIVDESIRQYLDQVDLLQDEAKISNDIFIDFSLADPIKARYQKKKSKEFMEDQGEHRDTLPPLRSFGSAESTSEGGSRISVTRRNRSQNGGPQSSSVTAAPKKKNSLASSLHLQPLRAVQPRARPRRTYLAPNGFDRVDPVTQAKLMIEFGQDRQSAMSKERQELADELSMMIEQVEGMIEQKDEVRYWVSEALERASTARTQLDRLRAREHSSLDLTQLSSQRDILVDKGLRILGALFRLGYALFQYAKLPCRVLALILRPAFFILGIVWSIIWLPWALFKKTRRGPPQRATIVDSSNVDIVVKEERTGFSDVVYTTTVLACGAALFFWYYGTDS</sequence>
<keyword evidence="3" id="KW-0472">Membrane</keyword>
<dbReference type="Proteomes" id="UP000095149">
    <property type="component" value="Unassembled WGS sequence"/>
</dbReference>
<feature type="compositionally biased region" description="Polar residues" evidence="2">
    <location>
        <begin position="185"/>
        <end position="194"/>
    </location>
</feature>